<keyword evidence="5" id="KW-1185">Reference proteome</keyword>
<dbReference type="PANTHER" id="PTHR46696:SF1">
    <property type="entry name" value="CYTOCHROME P450 YJIB-RELATED"/>
    <property type="match status" value="1"/>
</dbReference>
<protein>
    <submittedName>
        <fullName evidence="4">Cytochrome P450</fullName>
    </submittedName>
</protein>
<keyword evidence="2" id="KW-0479">Metal-binding</keyword>
<dbReference type="InterPro" id="IPR036396">
    <property type="entry name" value="Cyt_P450_sf"/>
</dbReference>
<evidence type="ECO:0000313" key="5">
    <source>
        <dbReference type="Proteomes" id="UP001597417"/>
    </source>
</evidence>
<keyword evidence="2" id="KW-0408">Iron</keyword>
<evidence type="ECO:0000256" key="2">
    <source>
        <dbReference type="RuleBase" id="RU000461"/>
    </source>
</evidence>
<accession>A0ABW5FTG9</accession>
<keyword evidence="2" id="KW-0503">Monooxygenase</keyword>
<evidence type="ECO:0000256" key="3">
    <source>
        <dbReference type="SAM" id="MobiDB-lite"/>
    </source>
</evidence>
<dbReference type="PROSITE" id="PS00086">
    <property type="entry name" value="CYTOCHROME_P450"/>
    <property type="match status" value="1"/>
</dbReference>
<comment type="caution">
    <text evidence="4">The sequence shown here is derived from an EMBL/GenBank/DDBJ whole genome shotgun (WGS) entry which is preliminary data.</text>
</comment>
<reference evidence="5" key="1">
    <citation type="journal article" date="2019" name="Int. J. Syst. Evol. Microbiol.">
        <title>The Global Catalogue of Microorganisms (GCM) 10K type strain sequencing project: providing services to taxonomists for standard genome sequencing and annotation.</title>
        <authorList>
            <consortium name="The Broad Institute Genomics Platform"/>
            <consortium name="The Broad Institute Genome Sequencing Center for Infectious Disease"/>
            <person name="Wu L."/>
            <person name="Ma J."/>
        </authorList>
    </citation>
    <scope>NUCLEOTIDE SEQUENCE [LARGE SCALE GENOMIC DNA]</scope>
    <source>
        <strain evidence="5">CGMCC 4.7645</strain>
    </source>
</reference>
<dbReference type="SUPFAM" id="SSF48264">
    <property type="entry name" value="Cytochrome P450"/>
    <property type="match status" value="1"/>
</dbReference>
<dbReference type="PANTHER" id="PTHR46696">
    <property type="entry name" value="P450, PUTATIVE (EUROFUNG)-RELATED"/>
    <property type="match status" value="1"/>
</dbReference>
<evidence type="ECO:0000256" key="1">
    <source>
        <dbReference type="ARBA" id="ARBA00010617"/>
    </source>
</evidence>
<feature type="region of interest" description="Disordered" evidence="3">
    <location>
        <begin position="1"/>
        <end position="21"/>
    </location>
</feature>
<dbReference type="CDD" id="cd11031">
    <property type="entry name" value="Cyp158A-like"/>
    <property type="match status" value="1"/>
</dbReference>
<organism evidence="4 5">
    <name type="scientific">Amycolatopsis pigmentata</name>
    <dbReference type="NCBI Taxonomy" id="450801"/>
    <lineage>
        <taxon>Bacteria</taxon>
        <taxon>Bacillati</taxon>
        <taxon>Actinomycetota</taxon>
        <taxon>Actinomycetes</taxon>
        <taxon>Pseudonocardiales</taxon>
        <taxon>Pseudonocardiaceae</taxon>
        <taxon>Amycolatopsis</taxon>
    </lineage>
</organism>
<dbReference type="Pfam" id="PF00067">
    <property type="entry name" value="p450"/>
    <property type="match status" value="1"/>
</dbReference>
<feature type="region of interest" description="Disordered" evidence="3">
    <location>
        <begin position="69"/>
        <end position="96"/>
    </location>
</feature>
<dbReference type="EMBL" id="JBHUKR010000007">
    <property type="protein sequence ID" value="MFD2417296.1"/>
    <property type="molecule type" value="Genomic_DNA"/>
</dbReference>
<dbReference type="RefSeq" id="WP_378264936.1">
    <property type="nucleotide sequence ID" value="NZ_JBHUKR010000007.1"/>
</dbReference>
<keyword evidence="2" id="KW-0560">Oxidoreductase</keyword>
<keyword evidence="2" id="KW-0349">Heme</keyword>
<dbReference type="PRINTS" id="PR00359">
    <property type="entry name" value="BP450"/>
</dbReference>
<dbReference type="PRINTS" id="PR00385">
    <property type="entry name" value="P450"/>
</dbReference>
<comment type="similarity">
    <text evidence="1 2">Belongs to the cytochrome P450 family.</text>
</comment>
<dbReference type="InterPro" id="IPR001128">
    <property type="entry name" value="Cyt_P450"/>
</dbReference>
<dbReference type="Gene3D" id="1.10.630.10">
    <property type="entry name" value="Cytochrome P450"/>
    <property type="match status" value="1"/>
</dbReference>
<dbReference type="Proteomes" id="UP001597417">
    <property type="component" value="Unassembled WGS sequence"/>
</dbReference>
<sequence length="402" mass="44642">MHAETEEAIPQYPFRNPGPLEPATEWARLRREEPLARVRMASGDEVVLLTRYEDVRQILSDPRFSRQLTAEDAATVSDTEGAAFQPTPTPPTGEGHRRWRQVLGRTFSTKRMDAMRPAIMAMADQLLDGMVSRGAPGNLVGDFGHPLPVWVICELIGLPADDRERFAFWSNTMLNLTRYSREEIVAAQNEIDEYFYRHIAAKRAKPGDDLLSELIAIADAGDGRLSEAELVSTGQILLVAGHETSANMIGKMVAMLLDDRRRWEALLADPSLVRSTVEEALRLDVNFGFGIPRYLSEPVEVGGTTLPRGTTVVCNISAANRDEEAFEDAERMELRRSPNSHVTFGIGPHSCLGQALARIELQCALEVLLRRLPSLELTVPAGELRVRDGLIVGGLEELPVRW</sequence>
<evidence type="ECO:0000313" key="4">
    <source>
        <dbReference type="EMBL" id="MFD2417296.1"/>
    </source>
</evidence>
<proteinExistence type="inferred from homology"/>
<name>A0ABW5FTG9_9PSEU</name>
<dbReference type="InterPro" id="IPR017972">
    <property type="entry name" value="Cyt_P450_CS"/>
</dbReference>
<dbReference type="InterPro" id="IPR002397">
    <property type="entry name" value="Cyt_P450_B"/>
</dbReference>
<gene>
    <name evidence="4" type="ORF">ACFSXZ_13280</name>
</gene>